<protein>
    <submittedName>
        <fullName evidence="1">Uncharacterized protein</fullName>
    </submittedName>
</protein>
<name>A0A420HDS5_9PEZI</name>
<dbReference type="Proteomes" id="UP000286134">
    <property type="component" value="Unassembled WGS sequence"/>
</dbReference>
<dbReference type="EMBL" id="MCFK01008898">
    <property type="protein sequence ID" value="RKF55533.1"/>
    <property type="molecule type" value="Genomic_DNA"/>
</dbReference>
<evidence type="ECO:0000313" key="1">
    <source>
        <dbReference type="EMBL" id="RKF55533.1"/>
    </source>
</evidence>
<accession>A0A420HDS5</accession>
<comment type="caution">
    <text evidence="1">The sequence shown here is derived from an EMBL/GenBank/DDBJ whole genome shotgun (WGS) entry which is preliminary data.</text>
</comment>
<sequence>MSGSIYWMNEEEKWGLGIDIESASDEDINTYTLSKYHLYERDIIIRLS</sequence>
<organism evidence="1 2">
    <name type="scientific">Erysiphe neolycopersici</name>
    <dbReference type="NCBI Taxonomy" id="212602"/>
    <lineage>
        <taxon>Eukaryota</taxon>
        <taxon>Fungi</taxon>
        <taxon>Dikarya</taxon>
        <taxon>Ascomycota</taxon>
        <taxon>Pezizomycotina</taxon>
        <taxon>Leotiomycetes</taxon>
        <taxon>Erysiphales</taxon>
        <taxon>Erysiphaceae</taxon>
        <taxon>Erysiphe</taxon>
    </lineage>
</organism>
<reference evidence="1 2" key="1">
    <citation type="journal article" date="2018" name="BMC Genomics">
        <title>Comparative genome analyses reveal sequence features reflecting distinct modes of host-adaptation between dicot and monocot powdery mildew.</title>
        <authorList>
            <person name="Wu Y."/>
            <person name="Ma X."/>
            <person name="Pan Z."/>
            <person name="Kale S.D."/>
            <person name="Song Y."/>
            <person name="King H."/>
            <person name="Zhang Q."/>
            <person name="Presley C."/>
            <person name="Deng X."/>
            <person name="Wei C.I."/>
            <person name="Xiao S."/>
        </authorList>
    </citation>
    <scope>NUCLEOTIDE SEQUENCE [LARGE SCALE GENOMIC DNA]</scope>
    <source>
        <strain evidence="1">UMSG2</strain>
    </source>
</reference>
<dbReference type="OrthoDB" id="10302792at2759"/>
<keyword evidence="2" id="KW-1185">Reference proteome</keyword>
<gene>
    <name evidence="1" type="ORF">OnM2_088057</name>
</gene>
<evidence type="ECO:0000313" key="2">
    <source>
        <dbReference type="Proteomes" id="UP000286134"/>
    </source>
</evidence>
<proteinExistence type="predicted"/>
<dbReference type="AlphaFoldDB" id="A0A420HDS5"/>